<dbReference type="InterPro" id="IPR011333">
    <property type="entry name" value="SKP1/BTB/POZ_sf"/>
</dbReference>
<protein>
    <recommendedName>
        <fullName evidence="1">BTB domain-containing protein</fullName>
    </recommendedName>
</protein>
<sequence length="160" mass="17373">MAFTGAPIPPPLSISISTSTGLGPSSSSSSFGTAATYLALGQAVEPPRKRQRVSTQVMGDSNVKCGSYGSSWDEERERDERFYFPEADCVVRVGKTLFRVHKFLLARDASAFQDMFCMPADADPEATGTVREGSSDENPIVLYGETEDEFRVLLSALYAL</sequence>
<dbReference type="InterPro" id="IPR000210">
    <property type="entry name" value="BTB/POZ_dom"/>
</dbReference>
<evidence type="ECO:0000313" key="2">
    <source>
        <dbReference type="EMBL" id="THH30047.1"/>
    </source>
</evidence>
<gene>
    <name evidence="2" type="ORF">EUX98_g4151</name>
</gene>
<dbReference type="AlphaFoldDB" id="A0A4S4MWT0"/>
<organism evidence="2 3">
    <name type="scientific">Antrodiella citrinella</name>
    <dbReference type="NCBI Taxonomy" id="2447956"/>
    <lineage>
        <taxon>Eukaryota</taxon>
        <taxon>Fungi</taxon>
        <taxon>Dikarya</taxon>
        <taxon>Basidiomycota</taxon>
        <taxon>Agaricomycotina</taxon>
        <taxon>Agaricomycetes</taxon>
        <taxon>Polyporales</taxon>
        <taxon>Steccherinaceae</taxon>
        <taxon>Antrodiella</taxon>
    </lineage>
</organism>
<dbReference type="CDD" id="cd18186">
    <property type="entry name" value="BTB_POZ_ZBTB_KLHL-like"/>
    <property type="match status" value="1"/>
</dbReference>
<reference evidence="2 3" key="1">
    <citation type="submission" date="2019-02" db="EMBL/GenBank/DDBJ databases">
        <title>Genome sequencing of the rare red list fungi Antrodiella citrinella (Flaviporus citrinellus).</title>
        <authorList>
            <person name="Buettner E."/>
            <person name="Kellner H."/>
        </authorList>
    </citation>
    <scope>NUCLEOTIDE SEQUENCE [LARGE SCALE GENOMIC DNA]</scope>
    <source>
        <strain evidence="2 3">DSM 108506</strain>
    </source>
</reference>
<dbReference type="Proteomes" id="UP000308730">
    <property type="component" value="Unassembled WGS sequence"/>
</dbReference>
<accession>A0A4S4MWT0</accession>
<dbReference type="PROSITE" id="PS50097">
    <property type="entry name" value="BTB"/>
    <property type="match status" value="1"/>
</dbReference>
<comment type="caution">
    <text evidence="2">The sequence shown here is derived from an EMBL/GenBank/DDBJ whole genome shotgun (WGS) entry which is preliminary data.</text>
</comment>
<dbReference type="SUPFAM" id="SSF54695">
    <property type="entry name" value="POZ domain"/>
    <property type="match status" value="1"/>
</dbReference>
<evidence type="ECO:0000259" key="1">
    <source>
        <dbReference type="PROSITE" id="PS50097"/>
    </source>
</evidence>
<keyword evidence="3" id="KW-1185">Reference proteome</keyword>
<name>A0A4S4MWT0_9APHY</name>
<dbReference type="EMBL" id="SGPM01000096">
    <property type="protein sequence ID" value="THH30047.1"/>
    <property type="molecule type" value="Genomic_DNA"/>
</dbReference>
<proteinExistence type="predicted"/>
<dbReference type="OrthoDB" id="3157337at2759"/>
<feature type="domain" description="BTB" evidence="1">
    <location>
        <begin position="87"/>
        <end position="160"/>
    </location>
</feature>
<evidence type="ECO:0000313" key="3">
    <source>
        <dbReference type="Proteomes" id="UP000308730"/>
    </source>
</evidence>
<dbReference type="Gene3D" id="3.30.710.10">
    <property type="entry name" value="Potassium Channel Kv1.1, Chain A"/>
    <property type="match status" value="1"/>
</dbReference>